<reference evidence="2" key="1">
    <citation type="submission" date="2017-10" db="EMBL/GenBank/DDBJ databases">
        <title>Rapid genome shrinkage in a self-fertile nematode reveals novel sperm competition proteins.</title>
        <authorList>
            <person name="Yin D."/>
            <person name="Schwarz E.M."/>
            <person name="Thomas C.G."/>
            <person name="Felde R.L."/>
            <person name="Korf I.F."/>
            <person name="Cutter A.D."/>
            <person name="Schartner C.M."/>
            <person name="Ralston E.J."/>
            <person name="Meyer B.J."/>
            <person name="Haag E.S."/>
        </authorList>
    </citation>
    <scope>NUCLEOTIDE SEQUENCE [LARGE SCALE GENOMIC DNA]</scope>
    <source>
        <strain evidence="2">JU1422</strain>
    </source>
</reference>
<keyword evidence="2" id="KW-1185">Reference proteome</keyword>
<gene>
    <name evidence="1" type="primary">Cnig_chr_X.g26103</name>
    <name evidence="1" type="ORF">B9Z55_026103</name>
</gene>
<comment type="caution">
    <text evidence="1">The sequence shown here is derived from an EMBL/GenBank/DDBJ whole genome shotgun (WGS) entry which is preliminary data.</text>
</comment>
<name>A0A2G5T196_9PELO</name>
<accession>A0A2G5T196</accession>
<protein>
    <submittedName>
        <fullName evidence="1">Uncharacterized protein</fullName>
    </submittedName>
</protein>
<dbReference type="AlphaFoldDB" id="A0A2G5T196"/>
<dbReference type="EMBL" id="PDUG01000006">
    <property type="protein sequence ID" value="PIC21164.1"/>
    <property type="molecule type" value="Genomic_DNA"/>
</dbReference>
<proteinExistence type="predicted"/>
<sequence>MFSSDAYRPHLYKISPNMTLNEYNTTPSPPFTPPCYAPMTPVSFGSMYSDPDTPSSDLLSLSPNKSAEYSWLTANGSMSEFQGPLIYKNMLFTWNDSQVLPSKKMETYMVRKSVKSYPRIQKE</sequence>
<organism evidence="1 2">
    <name type="scientific">Caenorhabditis nigoni</name>
    <dbReference type="NCBI Taxonomy" id="1611254"/>
    <lineage>
        <taxon>Eukaryota</taxon>
        <taxon>Metazoa</taxon>
        <taxon>Ecdysozoa</taxon>
        <taxon>Nematoda</taxon>
        <taxon>Chromadorea</taxon>
        <taxon>Rhabditida</taxon>
        <taxon>Rhabditina</taxon>
        <taxon>Rhabditomorpha</taxon>
        <taxon>Rhabditoidea</taxon>
        <taxon>Rhabditidae</taxon>
        <taxon>Peloderinae</taxon>
        <taxon>Caenorhabditis</taxon>
    </lineage>
</organism>
<evidence type="ECO:0000313" key="2">
    <source>
        <dbReference type="Proteomes" id="UP000230233"/>
    </source>
</evidence>
<dbReference type="Proteomes" id="UP000230233">
    <property type="component" value="Chromosome X"/>
</dbReference>
<evidence type="ECO:0000313" key="1">
    <source>
        <dbReference type="EMBL" id="PIC21164.1"/>
    </source>
</evidence>